<keyword evidence="3" id="KW-1185">Reference proteome</keyword>
<dbReference type="Proteomes" id="UP001209878">
    <property type="component" value="Unassembled WGS sequence"/>
</dbReference>
<organism evidence="2 3">
    <name type="scientific">Ridgeia piscesae</name>
    <name type="common">Tubeworm</name>
    <dbReference type="NCBI Taxonomy" id="27915"/>
    <lineage>
        <taxon>Eukaryota</taxon>
        <taxon>Metazoa</taxon>
        <taxon>Spiralia</taxon>
        <taxon>Lophotrochozoa</taxon>
        <taxon>Annelida</taxon>
        <taxon>Polychaeta</taxon>
        <taxon>Sedentaria</taxon>
        <taxon>Canalipalpata</taxon>
        <taxon>Sabellida</taxon>
        <taxon>Siboglinidae</taxon>
        <taxon>Ridgeia</taxon>
    </lineage>
</organism>
<accession>A0AAD9KXW9</accession>
<comment type="caution">
    <text evidence="2">The sequence shown here is derived from an EMBL/GenBank/DDBJ whole genome shotgun (WGS) entry which is preliminary data.</text>
</comment>
<feature type="transmembrane region" description="Helical" evidence="1">
    <location>
        <begin position="37"/>
        <end position="59"/>
    </location>
</feature>
<keyword evidence="1" id="KW-0812">Transmembrane</keyword>
<dbReference type="EMBL" id="JAODUO010000494">
    <property type="protein sequence ID" value="KAK2179360.1"/>
    <property type="molecule type" value="Genomic_DNA"/>
</dbReference>
<feature type="transmembrane region" description="Helical" evidence="1">
    <location>
        <begin position="79"/>
        <end position="100"/>
    </location>
</feature>
<keyword evidence="1" id="KW-0472">Membrane</keyword>
<name>A0AAD9KXW9_RIDPI</name>
<evidence type="ECO:0000256" key="1">
    <source>
        <dbReference type="SAM" id="Phobius"/>
    </source>
</evidence>
<evidence type="ECO:0000313" key="3">
    <source>
        <dbReference type="Proteomes" id="UP001209878"/>
    </source>
</evidence>
<reference evidence="2" key="1">
    <citation type="journal article" date="2023" name="Mol. Biol. Evol.">
        <title>Third-Generation Sequencing Reveals the Adaptive Role of the Epigenome in Three Deep-Sea Polychaetes.</title>
        <authorList>
            <person name="Perez M."/>
            <person name="Aroh O."/>
            <person name="Sun Y."/>
            <person name="Lan Y."/>
            <person name="Juniper S.K."/>
            <person name="Young C.R."/>
            <person name="Angers B."/>
            <person name="Qian P.Y."/>
        </authorList>
    </citation>
    <scope>NUCLEOTIDE SEQUENCE</scope>
    <source>
        <strain evidence="2">R07B-5</strain>
    </source>
</reference>
<feature type="transmembrane region" description="Helical" evidence="1">
    <location>
        <begin position="127"/>
        <end position="152"/>
    </location>
</feature>
<keyword evidence="1" id="KW-1133">Transmembrane helix</keyword>
<dbReference type="AlphaFoldDB" id="A0AAD9KXW9"/>
<protein>
    <submittedName>
        <fullName evidence="2">Uncharacterized protein</fullName>
    </submittedName>
</protein>
<gene>
    <name evidence="2" type="ORF">NP493_494g00031</name>
</gene>
<evidence type="ECO:0000313" key="2">
    <source>
        <dbReference type="EMBL" id="KAK2179360.1"/>
    </source>
</evidence>
<sequence>MGMTLIDIAYTTSRYTSKCQAATFLPDWDPCHHGSFVYLWVASGVWTSVLVVTAGFFALFISRRRETDPRTLQFRKDVLAVACGLLATVFTPIALVLHSLEAYEGKDTFYYYVASDNGLHFNDAAKLFLPIAIALLSVVELCACAVTAFLCWRSRTVVMEDLLYSRRSSSRIADLYSRPYDGATTWPSYWRRYGDRRDVVTSYDQRKRSRLSRQRGYSVYSGYNGSLRPMTSSWYGGWGYDGRAKRKHPYGYVTAPGRYPMPYVYPMAYYMPHTYAATPSPMYY</sequence>
<proteinExistence type="predicted"/>